<feature type="region of interest" description="Disordered" evidence="1">
    <location>
        <begin position="119"/>
        <end position="140"/>
    </location>
</feature>
<dbReference type="EMBL" id="CAFBPZ010000060">
    <property type="protein sequence ID" value="CAB5039299.1"/>
    <property type="molecule type" value="Genomic_DNA"/>
</dbReference>
<dbReference type="AlphaFoldDB" id="A0A6J7F408"/>
<evidence type="ECO:0000313" key="4">
    <source>
        <dbReference type="EMBL" id="CAB5039299.1"/>
    </source>
</evidence>
<dbReference type="EMBL" id="CAFBMC010000011">
    <property type="protein sequence ID" value="CAB4890982.1"/>
    <property type="molecule type" value="Genomic_DNA"/>
</dbReference>
<evidence type="ECO:0000313" key="3">
    <source>
        <dbReference type="EMBL" id="CAB4890982.1"/>
    </source>
</evidence>
<accession>A0A6J7F408</accession>
<evidence type="ECO:0000256" key="1">
    <source>
        <dbReference type="SAM" id="MobiDB-lite"/>
    </source>
</evidence>
<protein>
    <submittedName>
        <fullName evidence="3">Unannotated protein</fullName>
    </submittedName>
</protein>
<dbReference type="InterPro" id="IPR012347">
    <property type="entry name" value="Ferritin-like"/>
</dbReference>
<reference evidence="3" key="1">
    <citation type="submission" date="2020-05" db="EMBL/GenBank/DDBJ databases">
        <authorList>
            <person name="Chiriac C."/>
            <person name="Salcher M."/>
            <person name="Ghai R."/>
            <person name="Kavagutti S V."/>
        </authorList>
    </citation>
    <scope>NUCLEOTIDE SEQUENCE</scope>
</reference>
<proteinExistence type="predicted"/>
<dbReference type="SUPFAM" id="SSF47240">
    <property type="entry name" value="Ferritin-like"/>
    <property type="match status" value="1"/>
</dbReference>
<dbReference type="Gene3D" id="1.20.1260.10">
    <property type="match status" value="1"/>
</dbReference>
<feature type="compositionally biased region" description="Polar residues" evidence="1">
    <location>
        <begin position="127"/>
        <end position="140"/>
    </location>
</feature>
<dbReference type="Pfam" id="PF14530">
    <property type="entry name" value="DUF4439"/>
    <property type="match status" value="1"/>
</dbReference>
<gene>
    <name evidence="3" type="ORF">UFOPK3495_00362</name>
    <name evidence="4" type="ORF">UFOPK4237_00966</name>
</gene>
<feature type="domain" description="DUF4439" evidence="2">
    <location>
        <begin position="12"/>
        <end position="131"/>
    </location>
</feature>
<dbReference type="InterPro" id="IPR029447">
    <property type="entry name" value="DUF4439"/>
</dbReference>
<dbReference type="InterPro" id="IPR009078">
    <property type="entry name" value="Ferritin-like_SF"/>
</dbReference>
<organism evidence="3">
    <name type="scientific">freshwater metagenome</name>
    <dbReference type="NCBI Taxonomy" id="449393"/>
    <lineage>
        <taxon>unclassified sequences</taxon>
        <taxon>metagenomes</taxon>
        <taxon>ecological metagenomes</taxon>
    </lineage>
</organism>
<sequence>MPATALTQAGPALTQAIQGIDAAIYGYGVIGAHVSRSGQKKVKQAIATLNRQRLSFELALGAQVNEVPVAYELPIPITNTSTAINVAELLEMKLIPLFDDVVKSSTGITKSTAETASAKAAHRAASWNPTPVTISTPATP</sequence>
<evidence type="ECO:0000259" key="2">
    <source>
        <dbReference type="Pfam" id="PF14530"/>
    </source>
</evidence>
<name>A0A6J7F408_9ZZZZ</name>